<organism evidence="3 4">
    <name type="scientific">Pisum sativum</name>
    <name type="common">Garden pea</name>
    <name type="synonym">Lathyrus oleraceus</name>
    <dbReference type="NCBI Taxonomy" id="3888"/>
    <lineage>
        <taxon>Eukaryota</taxon>
        <taxon>Viridiplantae</taxon>
        <taxon>Streptophyta</taxon>
        <taxon>Embryophyta</taxon>
        <taxon>Tracheophyta</taxon>
        <taxon>Spermatophyta</taxon>
        <taxon>Magnoliopsida</taxon>
        <taxon>eudicotyledons</taxon>
        <taxon>Gunneridae</taxon>
        <taxon>Pentapetalae</taxon>
        <taxon>rosids</taxon>
        <taxon>fabids</taxon>
        <taxon>Fabales</taxon>
        <taxon>Fabaceae</taxon>
        <taxon>Papilionoideae</taxon>
        <taxon>50 kb inversion clade</taxon>
        <taxon>NPAAA clade</taxon>
        <taxon>Hologalegina</taxon>
        <taxon>IRL clade</taxon>
        <taxon>Fabeae</taxon>
        <taxon>Lathyrus</taxon>
    </lineage>
</organism>
<dbReference type="AlphaFoldDB" id="A0A9D5AV72"/>
<reference evidence="3 4" key="1">
    <citation type="journal article" date="2022" name="Nat. Genet.">
        <title>Improved pea reference genome and pan-genome highlight genomic features and evolutionary characteristics.</title>
        <authorList>
            <person name="Yang T."/>
            <person name="Liu R."/>
            <person name="Luo Y."/>
            <person name="Hu S."/>
            <person name="Wang D."/>
            <person name="Wang C."/>
            <person name="Pandey M.K."/>
            <person name="Ge S."/>
            <person name="Xu Q."/>
            <person name="Li N."/>
            <person name="Li G."/>
            <person name="Huang Y."/>
            <person name="Saxena R.K."/>
            <person name="Ji Y."/>
            <person name="Li M."/>
            <person name="Yan X."/>
            <person name="He Y."/>
            <person name="Liu Y."/>
            <person name="Wang X."/>
            <person name="Xiang C."/>
            <person name="Varshney R.K."/>
            <person name="Ding H."/>
            <person name="Gao S."/>
            <person name="Zong X."/>
        </authorList>
    </citation>
    <scope>NUCLEOTIDE SEQUENCE [LARGE SCALE GENOMIC DNA]</scope>
    <source>
        <strain evidence="3 4">cv. Zhongwan 6</strain>
    </source>
</reference>
<dbReference type="PANTHER" id="PTHR33334">
    <property type="entry name" value="PROTEIN LNK1"/>
    <property type="match status" value="1"/>
</dbReference>
<evidence type="ECO:0000256" key="1">
    <source>
        <dbReference type="SAM" id="MobiDB-lite"/>
    </source>
</evidence>
<keyword evidence="4" id="KW-1185">Reference proteome</keyword>
<dbReference type="Proteomes" id="UP001058974">
    <property type="component" value="Chromosome 4"/>
</dbReference>
<protein>
    <recommendedName>
        <fullName evidence="2">Nuclear pore complex protein GP210 Ig-like domain-containing protein</fullName>
    </recommendedName>
</protein>
<gene>
    <name evidence="3" type="ORF">KIW84_043933</name>
</gene>
<dbReference type="EMBL" id="JAMSHJ010000004">
    <property type="protein sequence ID" value="KAI5419949.1"/>
    <property type="molecule type" value="Genomic_DNA"/>
</dbReference>
<evidence type="ECO:0000259" key="2">
    <source>
        <dbReference type="Pfam" id="PF24425"/>
    </source>
</evidence>
<comment type="caution">
    <text evidence="3">The sequence shown here is derived from an EMBL/GenBank/DDBJ whole genome shotgun (WGS) entry which is preliminary data.</text>
</comment>
<dbReference type="Gramene" id="Psat04G0393300-T1">
    <property type="protein sequence ID" value="KAI5419949.1"/>
    <property type="gene ID" value="KIW84_043933"/>
</dbReference>
<dbReference type="GO" id="GO:0006355">
    <property type="term" value="P:regulation of DNA-templated transcription"/>
    <property type="evidence" value="ECO:0007669"/>
    <property type="project" value="InterPro"/>
</dbReference>
<name>A0A9D5AV72_PEA</name>
<dbReference type="GO" id="GO:0007623">
    <property type="term" value="P:circadian rhythm"/>
    <property type="evidence" value="ECO:0007669"/>
    <property type="project" value="InterPro"/>
</dbReference>
<evidence type="ECO:0000313" key="4">
    <source>
        <dbReference type="Proteomes" id="UP001058974"/>
    </source>
</evidence>
<proteinExistence type="predicted"/>
<evidence type="ECO:0000313" key="3">
    <source>
        <dbReference type="EMBL" id="KAI5419949.1"/>
    </source>
</evidence>
<accession>A0A9D5AV72</accession>
<feature type="domain" description="Nuclear pore complex protein GP210 Ig-like" evidence="2">
    <location>
        <begin position="1"/>
        <end position="55"/>
    </location>
</feature>
<feature type="compositionally biased region" description="Basic and acidic residues" evidence="1">
    <location>
        <begin position="120"/>
        <end position="136"/>
    </location>
</feature>
<dbReference type="PANTHER" id="PTHR33334:SF8">
    <property type="entry name" value="PROTEIN LNK1"/>
    <property type="match status" value="1"/>
</dbReference>
<dbReference type="InterPro" id="IPR039928">
    <property type="entry name" value="LNK"/>
</dbReference>
<dbReference type="Pfam" id="PF24425">
    <property type="entry name" value="Ig_GP210_15th"/>
    <property type="match status" value="1"/>
</dbReference>
<sequence>MLTIVPYPTKGYDFSVKCSTKYGESLDPPGRNKIFSFDCRVDPPYVGYVKPWLDIGNLEDADRMLSCDLTFGMESLNNEEKFCWFSSSHGAEAHGDKKTRSQMDVDVNGVAASLSMFSESDTKSGHKDALEPEEKKKLPKSSSAGKQIN</sequence>
<feature type="region of interest" description="Disordered" evidence="1">
    <location>
        <begin position="116"/>
        <end position="149"/>
    </location>
</feature>
<dbReference type="InterPro" id="IPR056232">
    <property type="entry name" value="Ig_GP210_15th"/>
</dbReference>